<name>A0A2A8CW88_9BACT</name>
<feature type="transmembrane region" description="Helical" evidence="1">
    <location>
        <begin position="69"/>
        <end position="90"/>
    </location>
</feature>
<keyword evidence="1" id="KW-0472">Membrane</keyword>
<evidence type="ECO:0000256" key="1">
    <source>
        <dbReference type="SAM" id="Phobius"/>
    </source>
</evidence>
<evidence type="ECO:0000313" key="3">
    <source>
        <dbReference type="Proteomes" id="UP000220102"/>
    </source>
</evidence>
<accession>A0A2A8CW88</accession>
<dbReference type="OrthoDB" id="594989at2"/>
<sequence>MIQRIQTVYLALAAIALAATGFFNDPWASDAATQFGWFVPALIASLSLAALTGLGSISMYSNRKKQRKIVVWAQVLTVVYLVVLYTGFYLSGELVLRTQDGIEWETTIVLLLPVLAYILFYLARRAITSDIELVKSMDRLR</sequence>
<dbReference type="InterPro" id="IPR025635">
    <property type="entry name" value="DUF4293"/>
</dbReference>
<organism evidence="2 3">
    <name type="scientific">Longibacter salinarum</name>
    <dbReference type="NCBI Taxonomy" id="1850348"/>
    <lineage>
        <taxon>Bacteria</taxon>
        <taxon>Pseudomonadati</taxon>
        <taxon>Rhodothermota</taxon>
        <taxon>Rhodothermia</taxon>
        <taxon>Rhodothermales</taxon>
        <taxon>Salisaetaceae</taxon>
        <taxon>Longibacter</taxon>
    </lineage>
</organism>
<dbReference type="Pfam" id="PF14126">
    <property type="entry name" value="DUF4293"/>
    <property type="match status" value="1"/>
</dbReference>
<proteinExistence type="predicted"/>
<keyword evidence="3" id="KW-1185">Reference proteome</keyword>
<reference evidence="2 3" key="1">
    <citation type="submission" date="2017-10" db="EMBL/GenBank/DDBJ databases">
        <title>Draft genome of Longibacter Salinarum.</title>
        <authorList>
            <person name="Goh K.M."/>
            <person name="Shamsir M.S."/>
            <person name="Lim S.W."/>
        </authorList>
    </citation>
    <scope>NUCLEOTIDE SEQUENCE [LARGE SCALE GENOMIC DNA]</scope>
    <source>
        <strain evidence="2 3">KCTC 52045</strain>
    </source>
</reference>
<keyword evidence="1" id="KW-1133">Transmembrane helix</keyword>
<feature type="transmembrane region" description="Helical" evidence="1">
    <location>
        <begin position="7"/>
        <end position="23"/>
    </location>
</feature>
<protein>
    <recommendedName>
        <fullName evidence="4">DUF4293 domain-containing protein</fullName>
    </recommendedName>
</protein>
<evidence type="ECO:0000313" key="2">
    <source>
        <dbReference type="EMBL" id="PEN12883.1"/>
    </source>
</evidence>
<comment type="caution">
    <text evidence="2">The sequence shown here is derived from an EMBL/GenBank/DDBJ whole genome shotgun (WGS) entry which is preliminary data.</text>
</comment>
<feature type="transmembrane region" description="Helical" evidence="1">
    <location>
        <begin position="102"/>
        <end position="123"/>
    </location>
</feature>
<dbReference type="AlphaFoldDB" id="A0A2A8CW88"/>
<dbReference type="EMBL" id="PDEQ01000006">
    <property type="protein sequence ID" value="PEN12883.1"/>
    <property type="molecule type" value="Genomic_DNA"/>
</dbReference>
<feature type="transmembrane region" description="Helical" evidence="1">
    <location>
        <begin position="35"/>
        <end position="57"/>
    </location>
</feature>
<dbReference type="RefSeq" id="WP_098076352.1">
    <property type="nucleotide sequence ID" value="NZ_PDEQ01000006.1"/>
</dbReference>
<gene>
    <name evidence="2" type="ORF">CRI94_12835</name>
</gene>
<evidence type="ECO:0008006" key="4">
    <source>
        <dbReference type="Google" id="ProtNLM"/>
    </source>
</evidence>
<keyword evidence="1" id="KW-0812">Transmembrane</keyword>
<dbReference type="Proteomes" id="UP000220102">
    <property type="component" value="Unassembled WGS sequence"/>
</dbReference>